<protein>
    <recommendedName>
        <fullName evidence="3">HipA-like C-terminal domain-containing protein</fullName>
    </recommendedName>
</protein>
<dbReference type="Gene3D" id="1.10.1070.20">
    <property type="match status" value="1"/>
</dbReference>
<dbReference type="RefSeq" id="WP_058353030.1">
    <property type="nucleotide sequence ID" value="NZ_CABMMD010000162.1"/>
</dbReference>
<keyword evidence="2" id="KW-0418">Kinase</keyword>
<accession>A0A0V8QDU6</accession>
<organism evidence="4 5">
    <name type="scientific">Acetivibrio ethanolgignens</name>
    <dbReference type="NCBI Taxonomy" id="290052"/>
    <lineage>
        <taxon>Bacteria</taxon>
        <taxon>Bacillati</taxon>
        <taxon>Bacillota</taxon>
        <taxon>Clostridia</taxon>
        <taxon>Eubacteriales</taxon>
        <taxon>Oscillospiraceae</taxon>
        <taxon>Acetivibrio</taxon>
    </lineage>
</organism>
<dbReference type="InterPro" id="IPR012893">
    <property type="entry name" value="HipA-like_C"/>
</dbReference>
<dbReference type="GO" id="GO:0016301">
    <property type="term" value="F:kinase activity"/>
    <property type="evidence" value="ECO:0007669"/>
    <property type="project" value="UniProtKB-KW"/>
</dbReference>
<evidence type="ECO:0000259" key="3">
    <source>
        <dbReference type="Pfam" id="PF07804"/>
    </source>
</evidence>
<evidence type="ECO:0000313" key="4">
    <source>
        <dbReference type="EMBL" id="KSV58760.1"/>
    </source>
</evidence>
<proteinExistence type="predicted"/>
<evidence type="ECO:0000256" key="2">
    <source>
        <dbReference type="ARBA" id="ARBA00022777"/>
    </source>
</evidence>
<keyword evidence="1" id="KW-0808">Transferase</keyword>
<reference evidence="4 5" key="1">
    <citation type="submission" date="2015-11" db="EMBL/GenBank/DDBJ databases">
        <title>Butyribacter intestini gen. nov., sp. nov., a butyric acid-producing bacterium of the family Lachnospiraceae isolated from the human faeces.</title>
        <authorList>
            <person name="Zou Y."/>
            <person name="Xue W."/>
            <person name="Luo G."/>
            <person name="Lv M."/>
        </authorList>
    </citation>
    <scope>NUCLEOTIDE SEQUENCE [LARGE SCALE GENOMIC DNA]</scope>
    <source>
        <strain evidence="4 5">ACET-33324</strain>
    </source>
</reference>
<gene>
    <name evidence="4" type="ORF">ASU35_11900</name>
</gene>
<feature type="domain" description="HipA-like C-terminal" evidence="3">
    <location>
        <begin position="150"/>
        <end position="303"/>
    </location>
</feature>
<evidence type="ECO:0000256" key="1">
    <source>
        <dbReference type="ARBA" id="ARBA00022679"/>
    </source>
</evidence>
<dbReference type="AlphaFoldDB" id="A0A0V8QDU6"/>
<evidence type="ECO:0000313" key="5">
    <source>
        <dbReference type="Proteomes" id="UP000054874"/>
    </source>
</evidence>
<name>A0A0V8QDU6_9FIRM</name>
<dbReference type="Pfam" id="PF07804">
    <property type="entry name" value="HipA_C"/>
    <property type="match status" value="1"/>
</dbReference>
<dbReference type="STRING" id="290052.ASU35_11900"/>
<comment type="caution">
    <text evidence="4">The sequence shown here is derived from an EMBL/GenBank/DDBJ whole genome shotgun (WGS) entry which is preliminary data.</text>
</comment>
<dbReference type="EMBL" id="LNAM01000162">
    <property type="protein sequence ID" value="KSV58760.1"/>
    <property type="molecule type" value="Genomic_DNA"/>
</dbReference>
<dbReference type="Proteomes" id="UP000054874">
    <property type="component" value="Unassembled WGS sequence"/>
</dbReference>
<sequence length="400" mass="45560">MQNNKYYFKHNNDIVAIAQIDLTTGAVRNAHIVNPELLPVGVCTEDSLKNWWQSRAVSRKQDGIGNVLQQFTLDSTQSLLLNNLGLSLTDHYWVCPVNTGLTWSDVSLYSNKFSEIIYSEDRKSVIDLSGKTLFSPASSVQGELRKKWVRSGNKIYLAKGNYNDNCQQSVNEVLATQMHKKQNEFPYVEYKLATMEWEGGTELGCISENFTSEEYEFVPACDVFRIERQKSGVSSYEHFISMCVKLGIDESVVRSFLEYQIITDFVITNTDRHLNNFGVVRNANTFEIVGMAPIFDSGNSMFWDLNFPRNDNKLLNVSVNSFASKELTLLKYIRDFGKVNVKSLLSEDEIFSVYTKTELEHDIVSRIVELYEKKIHYLALLQNGARISDLVTGVSSLNVF</sequence>
<keyword evidence="5" id="KW-1185">Reference proteome</keyword>
<dbReference type="OrthoDB" id="9812605at2"/>